<protein>
    <submittedName>
        <fullName evidence="4">Uncharacterized protein</fullName>
    </submittedName>
</protein>
<organism evidence="4">
    <name type="scientific">marine sediment metagenome</name>
    <dbReference type="NCBI Taxonomy" id="412755"/>
    <lineage>
        <taxon>unclassified sequences</taxon>
        <taxon>metagenomes</taxon>
        <taxon>ecological metagenomes</taxon>
    </lineage>
</organism>
<sequence>VGFDEGSSFERLVIGNEFLSYLNFIFGHDYKVDDNTIDFERIKKAGIGGNFAPGPGEFEKNDDLYWDSDIFIREWHKDWKNNRNMMLDRIENKIQRILKENLPPKLAIDESIVEKLDDIIGHHINDSSFLENFKKELEYAIKTISINL</sequence>
<evidence type="ECO:0000256" key="3">
    <source>
        <dbReference type="ARBA" id="ARBA00022679"/>
    </source>
</evidence>
<accession>X1AXG1</accession>
<gene>
    <name evidence="4" type="ORF">S01H4_34499</name>
</gene>
<evidence type="ECO:0000256" key="1">
    <source>
        <dbReference type="ARBA" id="ARBA00007137"/>
    </source>
</evidence>
<keyword evidence="3" id="KW-0808">Transferase</keyword>
<dbReference type="Gene3D" id="3.20.20.480">
    <property type="entry name" value="Trimethylamine methyltransferase-like"/>
    <property type="match status" value="1"/>
</dbReference>
<evidence type="ECO:0000313" key="4">
    <source>
        <dbReference type="EMBL" id="GAG87864.1"/>
    </source>
</evidence>
<feature type="non-terminal residue" evidence="4">
    <location>
        <position position="1"/>
    </location>
</feature>
<keyword evidence="2" id="KW-0489">Methyltransferase</keyword>
<comment type="caution">
    <text evidence="4">The sequence shown here is derived from an EMBL/GenBank/DDBJ whole genome shotgun (WGS) entry which is preliminary data.</text>
</comment>
<dbReference type="EMBL" id="BART01018258">
    <property type="protein sequence ID" value="GAG87864.1"/>
    <property type="molecule type" value="Genomic_DNA"/>
</dbReference>
<dbReference type="GO" id="GO:0015948">
    <property type="term" value="P:methanogenesis"/>
    <property type="evidence" value="ECO:0007669"/>
    <property type="project" value="InterPro"/>
</dbReference>
<proteinExistence type="inferred from homology"/>
<name>X1AXG1_9ZZZZ</name>
<dbReference type="InterPro" id="IPR010426">
    <property type="entry name" value="MTTB_MeTrfase"/>
</dbReference>
<dbReference type="GO" id="GO:0008168">
    <property type="term" value="F:methyltransferase activity"/>
    <property type="evidence" value="ECO:0007669"/>
    <property type="project" value="UniProtKB-KW"/>
</dbReference>
<dbReference type="GO" id="GO:0032259">
    <property type="term" value="P:methylation"/>
    <property type="evidence" value="ECO:0007669"/>
    <property type="project" value="UniProtKB-KW"/>
</dbReference>
<comment type="similarity">
    <text evidence="1">Belongs to the trimethylamine methyltransferase family.</text>
</comment>
<evidence type="ECO:0000256" key="2">
    <source>
        <dbReference type="ARBA" id="ARBA00022603"/>
    </source>
</evidence>
<dbReference type="AlphaFoldDB" id="X1AXG1"/>
<dbReference type="Pfam" id="PF06253">
    <property type="entry name" value="MTTB"/>
    <property type="match status" value="1"/>
</dbReference>
<dbReference type="InterPro" id="IPR038601">
    <property type="entry name" value="MttB-like_sf"/>
</dbReference>
<reference evidence="4" key="1">
    <citation type="journal article" date="2014" name="Front. Microbiol.">
        <title>High frequency of phylogenetically diverse reductive dehalogenase-homologous genes in deep subseafloor sedimentary metagenomes.</title>
        <authorList>
            <person name="Kawai M."/>
            <person name="Futagami T."/>
            <person name="Toyoda A."/>
            <person name="Takaki Y."/>
            <person name="Nishi S."/>
            <person name="Hori S."/>
            <person name="Arai W."/>
            <person name="Tsubouchi T."/>
            <person name="Morono Y."/>
            <person name="Uchiyama I."/>
            <person name="Ito T."/>
            <person name="Fujiyama A."/>
            <person name="Inagaki F."/>
            <person name="Takami H."/>
        </authorList>
    </citation>
    <scope>NUCLEOTIDE SEQUENCE</scope>
    <source>
        <strain evidence="4">Expedition CK06-06</strain>
    </source>
</reference>